<proteinExistence type="inferred from homology"/>
<gene>
    <name evidence="7" type="ORF">METZ01_LOCUS178492</name>
</gene>
<dbReference type="GO" id="GO:0000908">
    <property type="term" value="F:taurine dioxygenase activity"/>
    <property type="evidence" value="ECO:0007669"/>
    <property type="project" value="TreeGrafter"/>
</dbReference>
<evidence type="ECO:0000256" key="2">
    <source>
        <dbReference type="ARBA" id="ARBA00022723"/>
    </source>
</evidence>
<evidence type="ECO:0000256" key="4">
    <source>
        <dbReference type="ARBA" id="ARBA00023002"/>
    </source>
</evidence>
<dbReference type="PANTHER" id="PTHR30468">
    <property type="entry name" value="ALPHA-KETOGLUTARATE-DEPENDENT SULFONATE DIOXYGENASE"/>
    <property type="match status" value="1"/>
</dbReference>
<dbReference type="GO" id="GO:0046872">
    <property type="term" value="F:metal ion binding"/>
    <property type="evidence" value="ECO:0007669"/>
    <property type="project" value="UniProtKB-KW"/>
</dbReference>
<evidence type="ECO:0000259" key="6">
    <source>
        <dbReference type="Pfam" id="PF02668"/>
    </source>
</evidence>
<evidence type="ECO:0000256" key="1">
    <source>
        <dbReference type="ARBA" id="ARBA00005896"/>
    </source>
</evidence>
<dbReference type="Gene3D" id="3.60.130.10">
    <property type="entry name" value="Clavaminate synthase-like"/>
    <property type="match status" value="1"/>
</dbReference>
<dbReference type="GO" id="GO:0005737">
    <property type="term" value="C:cytoplasm"/>
    <property type="evidence" value="ECO:0007669"/>
    <property type="project" value="TreeGrafter"/>
</dbReference>
<dbReference type="InterPro" id="IPR051323">
    <property type="entry name" value="AtsK-like"/>
</dbReference>
<name>A0A382CHH8_9ZZZZ</name>
<dbReference type="Pfam" id="PF02668">
    <property type="entry name" value="TauD"/>
    <property type="match status" value="1"/>
</dbReference>
<dbReference type="EMBL" id="UINC01034578">
    <property type="protein sequence ID" value="SVB25638.1"/>
    <property type="molecule type" value="Genomic_DNA"/>
</dbReference>
<reference evidence="7" key="1">
    <citation type="submission" date="2018-05" db="EMBL/GenBank/DDBJ databases">
        <authorList>
            <person name="Lanie J.A."/>
            <person name="Ng W.-L."/>
            <person name="Kazmierczak K.M."/>
            <person name="Andrzejewski T.M."/>
            <person name="Davidsen T.M."/>
            <person name="Wayne K.J."/>
            <person name="Tettelin H."/>
            <person name="Glass J.I."/>
            <person name="Rusch D."/>
            <person name="Podicherti R."/>
            <person name="Tsui H.-C.T."/>
            <person name="Winkler M.E."/>
        </authorList>
    </citation>
    <scope>NUCLEOTIDE SEQUENCE</scope>
</reference>
<dbReference type="PANTHER" id="PTHR30468:SF1">
    <property type="entry name" value="ALPHA-KETOGLUTARATE-DEPENDENT SULFONATE DIOXYGENASE"/>
    <property type="match status" value="1"/>
</dbReference>
<evidence type="ECO:0000313" key="7">
    <source>
        <dbReference type="EMBL" id="SVB25638.1"/>
    </source>
</evidence>
<dbReference type="FunFam" id="3.60.130.10:FF:000007">
    <property type="entry name" value="Alpha-ketoglutarate-dependent taurine dioxygenase"/>
    <property type="match status" value="1"/>
</dbReference>
<keyword evidence="5" id="KW-0408">Iron</keyword>
<dbReference type="AlphaFoldDB" id="A0A382CHH8"/>
<comment type="similarity">
    <text evidence="1">Belongs to the TfdA dioxygenase family.</text>
</comment>
<evidence type="ECO:0000256" key="5">
    <source>
        <dbReference type="ARBA" id="ARBA00023004"/>
    </source>
</evidence>
<dbReference type="SUPFAM" id="SSF51197">
    <property type="entry name" value="Clavaminate synthase-like"/>
    <property type="match status" value="1"/>
</dbReference>
<keyword evidence="4" id="KW-0560">Oxidoreductase</keyword>
<keyword evidence="3" id="KW-0223">Dioxygenase</keyword>
<evidence type="ECO:0000256" key="3">
    <source>
        <dbReference type="ARBA" id="ARBA00022964"/>
    </source>
</evidence>
<sequence>MNVSPQVLPLTPDIGAEIHGIDLSTHLDPATLRFIREALLKHLVIFFRDQELTLEQHKDFGRCFGELHVHPAAGLEDHPEVFVVHADEHSTNIAGENWHSDVSCDQEPPMGSILHVHTVPDHGGDTLFANMYAAFDSLSDHMKSFLLGLTAVHESEHHYSRRHAQYRQNLKMRDKAYPAAEHPVVRTHPETGRKALFVNPTFTTRIKDLTSDEGATLLQFLFDHLQSPEYQCRFQWQRHSVAVWDNRCVQHYALWDYFPQVRHGYRVTIKGDRPYC</sequence>
<dbReference type="GO" id="GO:0006790">
    <property type="term" value="P:sulfur compound metabolic process"/>
    <property type="evidence" value="ECO:0007669"/>
    <property type="project" value="TreeGrafter"/>
</dbReference>
<keyword evidence="2" id="KW-0479">Metal-binding</keyword>
<organism evidence="7">
    <name type="scientific">marine metagenome</name>
    <dbReference type="NCBI Taxonomy" id="408172"/>
    <lineage>
        <taxon>unclassified sequences</taxon>
        <taxon>metagenomes</taxon>
        <taxon>ecological metagenomes</taxon>
    </lineage>
</organism>
<dbReference type="InterPro" id="IPR003819">
    <property type="entry name" value="TauD/TfdA-like"/>
</dbReference>
<accession>A0A382CHH8</accession>
<dbReference type="InterPro" id="IPR042098">
    <property type="entry name" value="TauD-like_sf"/>
</dbReference>
<protein>
    <recommendedName>
        <fullName evidence="6">TauD/TfdA-like domain-containing protein</fullName>
    </recommendedName>
</protein>
<feature type="domain" description="TauD/TfdA-like" evidence="6">
    <location>
        <begin position="7"/>
        <end position="268"/>
    </location>
</feature>